<dbReference type="SUPFAM" id="SSF52540">
    <property type="entry name" value="P-loop containing nucleoside triphosphate hydrolases"/>
    <property type="match status" value="1"/>
</dbReference>
<dbReference type="GO" id="GO:0043531">
    <property type="term" value="F:ADP binding"/>
    <property type="evidence" value="ECO:0007669"/>
    <property type="project" value="InterPro"/>
</dbReference>
<dbReference type="Proteomes" id="UP000257109">
    <property type="component" value="Unassembled WGS sequence"/>
</dbReference>
<dbReference type="AlphaFoldDB" id="A0A371E810"/>
<evidence type="ECO:0000256" key="1">
    <source>
        <dbReference type="ARBA" id="ARBA00022614"/>
    </source>
</evidence>
<reference evidence="5" key="1">
    <citation type="submission" date="2018-05" db="EMBL/GenBank/DDBJ databases">
        <title>Draft genome of Mucuna pruriens seed.</title>
        <authorList>
            <person name="Nnadi N.E."/>
            <person name="Vos R."/>
            <person name="Hasami M.H."/>
            <person name="Devisetty U.K."/>
            <person name="Aguiy J.C."/>
        </authorList>
    </citation>
    <scope>NUCLEOTIDE SEQUENCE [LARGE SCALE GENOMIC DNA]</scope>
    <source>
        <strain evidence="5">JCA_2017</strain>
    </source>
</reference>
<evidence type="ECO:0000259" key="4">
    <source>
        <dbReference type="Pfam" id="PF23282"/>
    </source>
</evidence>
<dbReference type="GO" id="GO:0006952">
    <property type="term" value="P:defense response"/>
    <property type="evidence" value="ECO:0007669"/>
    <property type="project" value="InterPro"/>
</dbReference>
<dbReference type="InterPro" id="IPR002182">
    <property type="entry name" value="NB-ARC"/>
</dbReference>
<dbReference type="InterPro" id="IPR036390">
    <property type="entry name" value="WH_DNA-bd_sf"/>
</dbReference>
<dbReference type="InterPro" id="IPR044974">
    <property type="entry name" value="Disease_R_plants"/>
</dbReference>
<evidence type="ECO:0000259" key="3">
    <source>
        <dbReference type="Pfam" id="PF00931"/>
    </source>
</evidence>
<evidence type="ECO:0000313" key="6">
    <source>
        <dbReference type="Proteomes" id="UP000257109"/>
    </source>
</evidence>
<dbReference type="OrthoDB" id="1436054at2759"/>
<keyword evidence="1" id="KW-0433">Leucine-rich repeat</keyword>
<sequence length="270" mass="31396">MKVLIIDDVNDSEQLEILAGTHDWFGSGTRIIITTRDKQVLAKEFATIYEVKELNFDESFQLFNLNALKPNKLEREYQELSKKMVNYAKGIPLVLKVLGHLLRGKDKEIWKSQLERLKKVQSKKVHDIIKLSYDDLDRDEKKIFLDIACFFDGLNLKVKHIKFLLKDHDYSVIASLERLKDKTLISISQQNIVSMHDIIQETAWQIARQESIEDLRSQSRLSDPDEIYQVLKYNEGSEAIRSIVINLSRMKQLELNPQGLAVLSSRINRI</sequence>
<dbReference type="Pfam" id="PF23282">
    <property type="entry name" value="WHD_ROQ1"/>
    <property type="match status" value="1"/>
</dbReference>
<feature type="non-terminal residue" evidence="5">
    <location>
        <position position="270"/>
    </location>
</feature>
<dbReference type="SUPFAM" id="SSF46785">
    <property type="entry name" value="Winged helix' DNA-binding domain"/>
    <property type="match status" value="1"/>
</dbReference>
<evidence type="ECO:0000313" key="5">
    <source>
        <dbReference type="EMBL" id="RDX62143.1"/>
    </source>
</evidence>
<protein>
    <submittedName>
        <fullName evidence="5">TMV resistance protein N</fullName>
    </submittedName>
</protein>
<keyword evidence="6" id="KW-1185">Reference proteome</keyword>
<dbReference type="InterPro" id="IPR042197">
    <property type="entry name" value="Apaf_helical"/>
</dbReference>
<keyword evidence="2" id="KW-0677">Repeat</keyword>
<organism evidence="5 6">
    <name type="scientific">Mucuna pruriens</name>
    <name type="common">Velvet bean</name>
    <name type="synonym">Dolichos pruriens</name>
    <dbReference type="NCBI Taxonomy" id="157652"/>
    <lineage>
        <taxon>Eukaryota</taxon>
        <taxon>Viridiplantae</taxon>
        <taxon>Streptophyta</taxon>
        <taxon>Embryophyta</taxon>
        <taxon>Tracheophyta</taxon>
        <taxon>Spermatophyta</taxon>
        <taxon>Magnoliopsida</taxon>
        <taxon>eudicotyledons</taxon>
        <taxon>Gunneridae</taxon>
        <taxon>Pentapetalae</taxon>
        <taxon>rosids</taxon>
        <taxon>fabids</taxon>
        <taxon>Fabales</taxon>
        <taxon>Fabaceae</taxon>
        <taxon>Papilionoideae</taxon>
        <taxon>50 kb inversion clade</taxon>
        <taxon>NPAAA clade</taxon>
        <taxon>indigoferoid/millettioid clade</taxon>
        <taxon>Phaseoleae</taxon>
        <taxon>Mucuna</taxon>
    </lineage>
</organism>
<feature type="domain" description="Disease resistance protein Roq1-like winged-helix" evidence="4">
    <location>
        <begin position="139"/>
        <end position="211"/>
    </location>
</feature>
<dbReference type="InterPro" id="IPR058192">
    <property type="entry name" value="WHD_ROQ1-like"/>
</dbReference>
<dbReference type="InterPro" id="IPR027417">
    <property type="entry name" value="P-loop_NTPase"/>
</dbReference>
<name>A0A371E810_MUCPR</name>
<evidence type="ECO:0000256" key="2">
    <source>
        <dbReference type="ARBA" id="ARBA00022737"/>
    </source>
</evidence>
<comment type="caution">
    <text evidence="5">The sequence shown here is derived from an EMBL/GenBank/DDBJ whole genome shotgun (WGS) entry which is preliminary data.</text>
</comment>
<gene>
    <name evidence="5" type="primary">N</name>
    <name evidence="5" type="ORF">CR513_59556</name>
</gene>
<dbReference type="Gene3D" id="3.40.50.300">
    <property type="entry name" value="P-loop containing nucleotide triphosphate hydrolases"/>
    <property type="match status" value="1"/>
</dbReference>
<dbReference type="STRING" id="157652.A0A371E810"/>
<accession>A0A371E810</accession>
<feature type="domain" description="NB-ARC" evidence="3">
    <location>
        <begin position="3"/>
        <end position="68"/>
    </location>
</feature>
<dbReference type="Gene3D" id="1.10.8.430">
    <property type="entry name" value="Helical domain of apoptotic protease-activating factors"/>
    <property type="match status" value="1"/>
</dbReference>
<proteinExistence type="predicted"/>
<dbReference type="PANTHER" id="PTHR11017">
    <property type="entry name" value="LEUCINE-RICH REPEAT-CONTAINING PROTEIN"/>
    <property type="match status" value="1"/>
</dbReference>
<dbReference type="EMBL" id="QJKJ01015658">
    <property type="protein sequence ID" value="RDX62143.1"/>
    <property type="molecule type" value="Genomic_DNA"/>
</dbReference>
<dbReference type="Pfam" id="PF00931">
    <property type="entry name" value="NB-ARC"/>
    <property type="match status" value="1"/>
</dbReference>
<dbReference type="PANTHER" id="PTHR11017:SF398">
    <property type="entry name" value="RESISTANCE PROTEIN (TIR-NBS-LRR CLASS), PUTATIVE-RELATED"/>
    <property type="match status" value="1"/>
</dbReference>